<organism evidence="2 3">
    <name type="scientific">Desulfonatronospira thiodismutans ASO3-1</name>
    <dbReference type="NCBI Taxonomy" id="555779"/>
    <lineage>
        <taxon>Bacteria</taxon>
        <taxon>Pseudomonadati</taxon>
        <taxon>Thermodesulfobacteriota</taxon>
        <taxon>Desulfovibrionia</taxon>
        <taxon>Desulfovibrionales</taxon>
        <taxon>Desulfonatronovibrionaceae</taxon>
        <taxon>Desulfonatronospira</taxon>
    </lineage>
</organism>
<keyword evidence="3" id="KW-1185">Reference proteome</keyword>
<feature type="signal peptide" evidence="1">
    <location>
        <begin position="1"/>
        <end position="23"/>
    </location>
</feature>
<dbReference type="SUPFAM" id="SSF53850">
    <property type="entry name" value="Periplasmic binding protein-like II"/>
    <property type="match status" value="1"/>
</dbReference>
<gene>
    <name evidence="2" type="ORF">Dthio_PD1401</name>
</gene>
<dbReference type="PANTHER" id="PTHR35841">
    <property type="entry name" value="PHOSPHONATES-BINDING PERIPLASMIC PROTEIN"/>
    <property type="match status" value="1"/>
</dbReference>
<evidence type="ECO:0000256" key="1">
    <source>
        <dbReference type="SAM" id="SignalP"/>
    </source>
</evidence>
<reference evidence="2" key="1">
    <citation type="submission" date="2010-05" db="EMBL/GenBank/DDBJ databases">
        <title>The draft genome of Desulfonatronospira thiodismutans ASO3-1.</title>
        <authorList>
            <consortium name="US DOE Joint Genome Institute (JGI-PGF)"/>
            <person name="Lucas S."/>
            <person name="Copeland A."/>
            <person name="Lapidus A."/>
            <person name="Cheng J.-F."/>
            <person name="Bruce D."/>
            <person name="Goodwin L."/>
            <person name="Pitluck S."/>
            <person name="Chertkov O."/>
            <person name="Brettin T."/>
            <person name="Detter J.C."/>
            <person name="Han C."/>
            <person name="Land M.L."/>
            <person name="Hauser L."/>
            <person name="Kyrpides N."/>
            <person name="Mikhailova N."/>
            <person name="Muyzer G."/>
            <person name="Woyke T."/>
        </authorList>
    </citation>
    <scope>NUCLEOTIDE SEQUENCE [LARGE SCALE GENOMIC DNA]</scope>
    <source>
        <strain evidence="2">ASO3-1</strain>
    </source>
</reference>
<evidence type="ECO:0000313" key="3">
    <source>
        <dbReference type="Proteomes" id="UP000005496"/>
    </source>
</evidence>
<comment type="caution">
    <text evidence="2">The sequence shown here is derived from an EMBL/GenBank/DDBJ whole genome shotgun (WGS) entry which is preliminary data.</text>
</comment>
<evidence type="ECO:0000313" key="2">
    <source>
        <dbReference type="EMBL" id="EFI34062.1"/>
    </source>
</evidence>
<sequence length="307" mass="34750">MHKKSVLCLMLLVLSLGFLFSCGEDETPVKVSLEKREEISIRPQAAALTYAYLPQYSHTESFQRHNRLVEYLSQETGLSIRQVFPDTFDDHINKFGQGKIDISFSNPFVYAKLAGRFGGEAFTRIIEEDGRAEFRGKIIARRDNQEIQTLEDCKGTSWVAVDPSSAGGYLFVLGHFVEHEITLDDFAEVVFAGGRQENVILGVYSGLHDIGAIREGSLSVVEDKIDTRQIKVIDHSRWYPGWVYAHSPRLTDETVAKIKEAMLKLDYDDPEHRDILEAARFKGFVPSSDEDFDPIRDLSKKVGLELD</sequence>
<dbReference type="Proteomes" id="UP000005496">
    <property type="component" value="Unassembled WGS sequence"/>
</dbReference>
<accession>D6STP6</accession>
<protein>
    <submittedName>
        <fullName evidence="2">Phosphonate ABC transporter, periplasmic phosphonate-binding protein</fullName>
    </submittedName>
</protein>
<dbReference type="EMBL" id="ACJN02000003">
    <property type="protein sequence ID" value="EFI34062.1"/>
    <property type="molecule type" value="Genomic_DNA"/>
</dbReference>
<dbReference type="PROSITE" id="PS51257">
    <property type="entry name" value="PROKAR_LIPOPROTEIN"/>
    <property type="match status" value="1"/>
</dbReference>
<dbReference type="OrthoDB" id="9764656at2"/>
<dbReference type="RefSeq" id="WP_008871411.1">
    <property type="nucleotide sequence ID" value="NZ_ACJN02000003.1"/>
</dbReference>
<dbReference type="PANTHER" id="PTHR35841:SF1">
    <property type="entry name" value="PHOSPHONATES-BINDING PERIPLASMIC PROTEIN"/>
    <property type="match status" value="1"/>
</dbReference>
<dbReference type="Pfam" id="PF12974">
    <property type="entry name" value="Phosphonate-bd"/>
    <property type="match status" value="1"/>
</dbReference>
<keyword evidence="1" id="KW-0732">Signal</keyword>
<dbReference type="eggNOG" id="COG3221">
    <property type="taxonomic scope" value="Bacteria"/>
</dbReference>
<name>D6STP6_9BACT</name>
<dbReference type="AlphaFoldDB" id="D6STP6"/>
<dbReference type="Gene3D" id="3.40.190.10">
    <property type="entry name" value="Periplasmic binding protein-like II"/>
    <property type="match status" value="2"/>
</dbReference>
<feature type="chain" id="PRO_5003088074" evidence="1">
    <location>
        <begin position="24"/>
        <end position="307"/>
    </location>
</feature>
<proteinExistence type="predicted"/>